<dbReference type="AlphaFoldDB" id="S7V595"/>
<keyword evidence="6" id="KW-1133">Transmembrane helix</keyword>
<dbReference type="PANTHER" id="PTHR43646">
    <property type="entry name" value="GLYCOSYLTRANSFERASE"/>
    <property type="match status" value="1"/>
</dbReference>
<feature type="transmembrane region" description="Helical" evidence="6">
    <location>
        <begin position="364"/>
        <end position="387"/>
    </location>
</feature>
<dbReference type="Pfam" id="PF26314">
    <property type="entry name" value="MptA_B_family"/>
    <property type="match status" value="1"/>
</dbReference>
<sequence>MIPVKGFPGGRRSGTKTEWLPYAVAVLLLIVLCCAGGRFRDIGRTPLLFLGYTFHSGCFIVLFAATWTACLALTLCFPRSVSRRRRIRAILVPALICRVCLLPFPPSDDMNRYLWEAQLVREGINPYIHPPDDPVLAELARKDPFHAGINHPNIPAVYPPLMVVGFSALIRLGYTPLVIKTAVILFDLGTLFLLMRLFSHRRLDERWAVLYAFNPVVLHAFAGQGHLDAIHNFFLLAALWLYDQKRWGWMFFAIGLAVQSKYVAILILPFLFNRDSRPWFWAALPVVVLPCLPFLDGGLARIFDALMLFGTRFAFNGPIHGLLRWMLGGIAPATGICQGILVGMLILGYGYFHPRRNRRFYDDPASGCFFVLGALLLLSPTVHFWYIAWIVPFLALKPFASWMVLCLTVSVVFTAEGYRYFTGQWRMPDGAPLWVWLPFWALFLLDVRRSLHRLKSPALGRPPETVSVVIPAKNEGARVAACVSSVLRDRFVVEVIVVDGGSTDDTIAEASRAGARIIRHPALPERGGGRGGQIRAGVAAAVGDIIAVVHADTRIAAPAFNDIVGLLRRQSMIAGGAVGGRFDGQGWRFRLLDTANDFRAAFLGISFGDQVQFFRRGLLAATGGYPDMPIMEDVELSLRLQNLGRVVFLFGDAKISPRHWRFGVSRRTGLILRLFLTYTGARLLGRRPDTLVMYRAYYDRTP</sequence>
<feature type="transmembrane region" description="Helical" evidence="6">
    <location>
        <begin position="177"/>
        <end position="195"/>
    </location>
</feature>
<evidence type="ECO:0000256" key="1">
    <source>
        <dbReference type="ARBA" id="ARBA00004236"/>
    </source>
</evidence>
<reference evidence="8 9" key="1">
    <citation type="journal article" date="2013" name="Genome Announc.">
        <title>Draft genome sequences for three mercury-methylating, sulfate-reducing bacteria.</title>
        <authorList>
            <person name="Brown S.D."/>
            <person name="Hurt R.A.Jr."/>
            <person name="Gilmour C.C."/>
            <person name="Elias D.A."/>
        </authorList>
    </citation>
    <scope>NUCLEOTIDE SEQUENCE [LARGE SCALE GENOMIC DNA]</scope>
    <source>
        <strain evidence="8 9">DSM 2059</strain>
    </source>
</reference>
<dbReference type="InterPro" id="IPR029044">
    <property type="entry name" value="Nucleotide-diphossugar_trans"/>
</dbReference>
<dbReference type="Pfam" id="PF00535">
    <property type="entry name" value="Glycos_transf_2"/>
    <property type="match status" value="1"/>
</dbReference>
<dbReference type="InterPro" id="IPR001173">
    <property type="entry name" value="Glyco_trans_2-like"/>
</dbReference>
<keyword evidence="3" id="KW-0328">Glycosyltransferase</keyword>
<evidence type="ECO:0000256" key="2">
    <source>
        <dbReference type="ARBA" id="ARBA00022475"/>
    </source>
</evidence>
<dbReference type="Gene3D" id="3.90.550.10">
    <property type="entry name" value="Spore Coat Polysaccharide Biosynthesis Protein SpsA, Chain A"/>
    <property type="match status" value="1"/>
</dbReference>
<dbReference type="SUPFAM" id="SSF53448">
    <property type="entry name" value="Nucleotide-diphospho-sugar transferases"/>
    <property type="match status" value="1"/>
</dbReference>
<evidence type="ECO:0000256" key="6">
    <source>
        <dbReference type="SAM" id="Phobius"/>
    </source>
</evidence>
<feature type="transmembrane region" description="Helical" evidence="6">
    <location>
        <begin position="433"/>
        <end position="451"/>
    </location>
</feature>
<evidence type="ECO:0000313" key="8">
    <source>
        <dbReference type="EMBL" id="EPR41824.1"/>
    </source>
</evidence>
<feature type="transmembrane region" description="Helical" evidence="6">
    <location>
        <begin position="207"/>
        <end position="227"/>
    </location>
</feature>
<dbReference type="PANTHER" id="PTHR43646:SF2">
    <property type="entry name" value="GLYCOSYLTRANSFERASE 2-LIKE DOMAIN-CONTAINING PROTEIN"/>
    <property type="match status" value="1"/>
</dbReference>
<dbReference type="Proteomes" id="UP000014977">
    <property type="component" value="Unassembled WGS sequence"/>
</dbReference>
<feature type="transmembrane region" description="Helical" evidence="6">
    <location>
        <begin position="323"/>
        <end position="352"/>
    </location>
</feature>
<dbReference type="GO" id="GO:0005886">
    <property type="term" value="C:plasma membrane"/>
    <property type="evidence" value="ECO:0007669"/>
    <property type="project" value="UniProtKB-SubCell"/>
</dbReference>
<feature type="transmembrane region" description="Helical" evidence="6">
    <location>
        <begin position="20"/>
        <end position="40"/>
    </location>
</feature>
<feature type="domain" description="Glycosyltransferase 2-like" evidence="7">
    <location>
        <begin position="467"/>
        <end position="592"/>
    </location>
</feature>
<dbReference type="eggNOG" id="COG1215">
    <property type="taxonomic scope" value="Bacteria"/>
</dbReference>
<dbReference type="EMBL" id="ATHJ01000071">
    <property type="protein sequence ID" value="EPR41824.1"/>
    <property type="molecule type" value="Genomic_DNA"/>
</dbReference>
<dbReference type="eggNOG" id="COG0463">
    <property type="taxonomic scope" value="Bacteria"/>
</dbReference>
<name>S7V595_DESML</name>
<evidence type="ECO:0000313" key="9">
    <source>
        <dbReference type="Proteomes" id="UP000014977"/>
    </source>
</evidence>
<gene>
    <name evidence="8" type="ORF">dsmv_1823</name>
</gene>
<proteinExistence type="predicted"/>
<protein>
    <submittedName>
        <fullName evidence="8">Glycosyl transferase family 2</fullName>
    </submittedName>
</protein>
<keyword evidence="5 6" id="KW-0472">Membrane</keyword>
<comment type="subcellular location">
    <subcellularLocation>
        <location evidence="1">Cell membrane</location>
    </subcellularLocation>
</comment>
<feature type="transmembrane region" description="Helical" evidence="6">
    <location>
        <begin position="399"/>
        <end position="421"/>
    </location>
</feature>
<organism evidence="8 9">
    <name type="scientific">Desulfococcus multivorans DSM 2059</name>
    <dbReference type="NCBI Taxonomy" id="1121405"/>
    <lineage>
        <taxon>Bacteria</taxon>
        <taxon>Pseudomonadati</taxon>
        <taxon>Thermodesulfobacteriota</taxon>
        <taxon>Desulfobacteria</taxon>
        <taxon>Desulfobacterales</taxon>
        <taxon>Desulfococcaceae</taxon>
        <taxon>Desulfococcus</taxon>
    </lineage>
</organism>
<keyword evidence="6" id="KW-0812">Transmembrane</keyword>
<keyword evidence="9" id="KW-1185">Reference proteome</keyword>
<evidence type="ECO:0000256" key="5">
    <source>
        <dbReference type="ARBA" id="ARBA00023136"/>
    </source>
</evidence>
<keyword evidence="4 8" id="KW-0808">Transferase</keyword>
<evidence type="ECO:0000256" key="4">
    <source>
        <dbReference type="ARBA" id="ARBA00022679"/>
    </source>
</evidence>
<dbReference type="STRING" id="897.B2D07_00165"/>
<evidence type="ECO:0000259" key="7">
    <source>
        <dbReference type="Pfam" id="PF00535"/>
    </source>
</evidence>
<feature type="transmembrane region" description="Helical" evidence="6">
    <location>
        <begin position="52"/>
        <end position="77"/>
    </location>
</feature>
<feature type="transmembrane region" description="Helical" evidence="6">
    <location>
        <begin position="279"/>
        <end position="303"/>
    </location>
</feature>
<evidence type="ECO:0000256" key="3">
    <source>
        <dbReference type="ARBA" id="ARBA00022676"/>
    </source>
</evidence>
<accession>S7V595</accession>
<dbReference type="GO" id="GO:0016757">
    <property type="term" value="F:glycosyltransferase activity"/>
    <property type="evidence" value="ECO:0007669"/>
    <property type="project" value="UniProtKB-KW"/>
</dbReference>
<keyword evidence="2" id="KW-1003">Cell membrane</keyword>
<feature type="transmembrane region" description="Helical" evidence="6">
    <location>
        <begin position="247"/>
        <end position="272"/>
    </location>
</feature>
<comment type="caution">
    <text evidence="8">The sequence shown here is derived from an EMBL/GenBank/DDBJ whole genome shotgun (WGS) entry which is preliminary data.</text>
</comment>
<feature type="transmembrane region" description="Helical" evidence="6">
    <location>
        <begin position="89"/>
        <end position="106"/>
    </location>
</feature>